<reference evidence="9 10" key="1">
    <citation type="submission" date="2019-03" db="EMBL/GenBank/DDBJ databases">
        <authorList>
            <consortium name="Pathogen Informatics"/>
        </authorList>
    </citation>
    <scope>NUCLEOTIDE SEQUENCE [LARGE SCALE GENOMIC DNA]</scope>
    <source>
        <strain evidence="9 10">NCTC12998</strain>
    </source>
</reference>
<feature type="transmembrane region" description="Helical" evidence="8">
    <location>
        <begin position="70"/>
        <end position="92"/>
    </location>
</feature>
<keyword evidence="5 8" id="KW-0812">Transmembrane</keyword>
<dbReference type="GO" id="GO:0005886">
    <property type="term" value="C:plasma membrane"/>
    <property type="evidence" value="ECO:0007669"/>
    <property type="project" value="UniProtKB-SubCell"/>
</dbReference>
<evidence type="ECO:0000256" key="5">
    <source>
        <dbReference type="ARBA" id="ARBA00022692"/>
    </source>
</evidence>
<feature type="transmembrane region" description="Helical" evidence="8">
    <location>
        <begin position="15"/>
        <end position="37"/>
    </location>
</feature>
<evidence type="ECO:0000256" key="8">
    <source>
        <dbReference type="SAM" id="Phobius"/>
    </source>
</evidence>
<keyword evidence="6 8" id="KW-1133">Transmembrane helix</keyword>
<keyword evidence="7 8" id="KW-0472">Membrane</keyword>
<protein>
    <submittedName>
        <fullName evidence="9">Spermidine/putrescine ABC transporter membrane protein</fullName>
    </submittedName>
</protein>
<organism evidence="9 10">
    <name type="scientific">Raoultella planticola</name>
    <name type="common">Klebsiella planticola</name>
    <dbReference type="NCBI Taxonomy" id="575"/>
    <lineage>
        <taxon>Bacteria</taxon>
        <taxon>Pseudomonadati</taxon>
        <taxon>Pseudomonadota</taxon>
        <taxon>Gammaproteobacteria</taxon>
        <taxon>Enterobacterales</taxon>
        <taxon>Enterobacteriaceae</taxon>
        <taxon>Klebsiella/Raoultella group</taxon>
        <taxon>Raoultella</taxon>
    </lineage>
</organism>
<evidence type="ECO:0000256" key="2">
    <source>
        <dbReference type="ARBA" id="ARBA00022448"/>
    </source>
</evidence>
<proteinExistence type="predicted"/>
<evidence type="ECO:0000256" key="4">
    <source>
        <dbReference type="ARBA" id="ARBA00022519"/>
    </source>
</evidence>
<evidence type="ECO:0000256" key="1">
    <source>
        <dbReference type="ARBA" id="ARBA00004429"/>
    </source>
</evidence>
<evidence type="ECO:0000313" key="9">
    <source>
        <dbReference type="EMBL" id="VFS60831.1"/>
    </source>
</evidence>
<dbReference type="Proteomes" id="UP000345637">
    <property type="component" value="Unassembled WGS sequence"/>
</dbReference>
<evidence type="ECO:0000256" key="3">
    <source>
        <dbReference type="ARBA" id="ARBA00022475"/>
    </source>
</evidence>
<keyword evidence="4" id="KW-0997">Cell inner membrane</keyword>
<dbReference type="AlphaFoldDB" id="A0A485AK39"/>
<dbReference type="SUPFAM" id="SSF161098">
    <property type="entry name" value="MetI-like"/>
    <property type="match status" value="1"/>
</dbReference>
<gene>
    <name evidence="9" type="ORF">NCTC12998_01426</name>
</gene>
<keyword evidence="2" id="KW-0813">Transport</keyword>
<comment type="subcellular location">
    <subcellularLocation>
        <location evidence="1">Cell inner membrane</location>
        <topology evidence="1">Multi-pass membrane protein</topology>
    </subcellularLocation>
</comment>
<evidence type="ECO:0000256" key="6">
    <source>
        <dbReference type="ARBA" id="ARBA00022989"/>
    </source>
</evidence>
<accession>A0A485AK39</accession>
<evidence type="ECO:0000313" key="10">
    <source>
        <dbReference type="Proteomes" id="UP000345637"/>
    </source>
</evidence>
<dbReference type="EMBL" id="CAADJE010000017">
    <property type="protein sequence ID" value="VFS60831.1"/>
    <property type="molecule type" value="Genomic_DNA"/>
</dbReference>
<dbReference type="PANTHER" id="PTHR43357:SF4">
    <property type="entry name" value="INNER MEMBRANE ABC TRANSPORTER PERMEASE PROTEIN YDCV"/>
    <property type="match status" value="1"/>
</dbReference>
<keyword evidence="3" id="KW-1003">Cell membrane</keyword>
<dbReference type="InterPro" id="IPR035906">
    <property type="entry name" value="MetI-like_sf"/>
</dbReference>
<sequence>MNVIRRKWQGLPRGIVVVITALVIYIPLLFIVVQSFLSAPFFARSKEFSLGAFEFIFTDPDFYLALKSGFILAVGLVLIAIPLGGILAFLMVRTDLPGRRFIEPLILVPIFVSPMVLAFWLCGGGRTGRVFLAMGRATAGVCAVEYLLHVQHCGDCRADPRPARLSLYLLRAA</sequence>
<dbReference type="PANTHER" id="PTHR43357">
    <property type="entry name" value="INNER MEMBRANE ABC TRANSPORTER PERMEASE PROTEIN YDCV"/>
    <property type="match status" value="1"/>
</dbReference>
<evidence type="ECO:0000256" key="7">
    <source>
        <dbReference type="ARBA" id="ARBA00023136"/>
    </source>
</evidence>
<name>A0A485AK39_RAOPL</name>
<dbReference type="Gene3D" id="1.10.3720.10">
    <property type="entry name" value="MetI-like"/>
    <property type="match status" value="1"/>
</dbReference>
<feature type="transmembrane region" description="Helical" evidence="8">
    <location>
        <begin position="104"/>
        <end position="121"/>
    </location>
</feature>